<evidence type="ECO:0000256" key="3">
    <source>
        <dbReference type="ARBA" id="ARBA00023125"/>
    </source>
</evidence>
<dbReference type="EMBL" id="JBHSWG010000003">
    <property type="protein sequence ID" value="MFC6761403.1"/>
    <property type="molecule type" value="Genomic_DNA"/>
</dbReference>
<evidence type="ECO:0000259" key="5">
    <source>
        <dbReference type="PROSITE" id="PS50931"/>
    </source>
</evidence>
<evidence type="ECO:0000313" key="6">
    <source>
        <dbReference type="EMBL" id="MFC6761403.1"/>
    </source>
</evidence>
<protein>
    <submittedName>
        <fullName evidence="6">LysR family transcriptional regulator</fullName>
    </submittedName>
</protein>
<keyword evidence="4" id="KW-0804">Transcription</keyword>
<evidence type="ECO:0000256" key="4">
    <source>
        <dbReference type="ARBA" id="ARBA00023163"/>
    </source>
</evidence>
<evidence type="ECO:0000313" key="7">
    <source>
        <dbReference type="Proteomes" id="UP001596353"/>
    </source>
</evidence>
<gene>
    <name evidence="6" type="ORF">ACFQFQ_21300</name>
</gene>
<evidence type="ECO:0000256" key="1">
    <source>
        <dbReference type="ARBA" id="ARBA00009437"/>
    </source>
</evidence>
<comment type="caution">
    <text evidence="6">The sequence shown here is derived from an EMBL/GenBank/DDBJ whole genome shotgun (WGS) entry which is preliminary data.</text>
</comment>
<dbReference type="PRINTS" id="PR00039">
    <property type="entry name" value="HTHLYSR"/>
</dbReference>
<dbReference type="Pfam" id="PF00126">
    <property type="entry name" value="HTH_1"/>
    <property type="match status" value="1"/>
</dbReference>
<organism evidence="6 7">
    <name type="scientific">Sulfitobacter porphyrae</name>
    <dbReference type="NCBI Taxonomy" id="1246864"/>
    <lineage>
        <taxon>Bacteria</taxon>
        <taxon>Pseudomonadati</taxon>
        <taxon>Pseudomonadota</taxon>
        <taxon>Alphaproteobacteria</taxon>
        <taxon>Rhodobacterales</taxon>
        <taxon>Roseobacteraceae</taxon>
        <taxon>Sulfitobacter</taxon>
    </lineage>
</organism>
<dbReference type="PANTHER" id="PTHR30126:SF40">
    <property type="entry name" value="HTH-TYPE TRANSCRIPTIONAL REGULATOR GLTR"/>
    <property type="match status" value="1"/>
</dbReference>
<dbReference type="Gene3D" id="1.10.10.10">
    <property type="entry name" value="Winged helix-like DNA-binding domain superfamily/Winged helix DNA-binding domain"/>
    <property type="match status" value="1"/>
</dbReference>
<dbReference type="PANTHER" id="PTHR30126">
    <property type="entry name" value="HTH-TYPE TRANSCRIPTIONAL REGULATOR"/>
    <property type="match status" value="1"/>
</dbReference>
<dbReference type="InterPro" id="IPR036390">
    <property type="entry name" value="WH_DNA-bd_sf"/>
</dbReference>
<keyword evidence="3" id="KW-0238">DNA-binding</keyword>
<sequence length="73" mass="7771">MAAVLTYTLKQLRYVEAAGRMGSISRAATELAISQSSITAAIDALEAALGYALFLRTPPRASAPPATAPRHWR</sequence>
<keyword evidence="2" id="KW-0805">Transcription regulation</keyword>
<accession>A0ABW2B775</accession>
<feature type="domain" description="HTH lysR-type" evidence="5">
    <location>
        <begin position="7"/>
        <end position="64"/>
    </location>
</feature>
<dbReference type="InterPro" id="IPR036388">
    <property type="entry name" value="WH-like_DNA-bd_sf"/>
</dbReference>
<keyword evidence="7" id="KW-1185">Reference proteome</keyword>
<proteinExistence type="inferred from homology"/>
<name>A0ABW2B775_9RHOB</name>
<dbReference type="PROSITE" id="PS50931">
    <property type="entry name" value="HTH_LYSR"/>
    <property type="match status" value="1"/>
</dbReference>
<evidence type="ECO:0000256" key="2">
    <source>
        <dbReference type="ARBA" id="ARBA00023015"/>
    </source>
</evidence>
<dbReference type="InterPro" id="IPR000847">
    <property type="entry name" value="LysR_HTH_N"/>
</dbReference>
<reference evidence="7" key="1">
    <citation type="journal article" date="2019" name="Int. J. Syst. Evol. Microbiol.">
        <title>The Global Catalogue of Microorganisms (GCM) 10K type strain sequencing project: providing services to taxonomists for standard genome sequencing and annotation.</title>
        <authorList>
            <consortium name="The Broad Institute Genomics Platform"/>
            <consortium name="The Broad Institute Genome Sequencing Center for Infectious Disease"/>
            <person name="Wu L."/>
            <person name="Ma J."/>
        </authorList>
    </citation>
    <scope>NUCLEOTIDE SEQUENCE [LARGE SCALE GENOMIC DNA]</scope>
    <source>
        <strain evidence="7">CCUG 66188</strain>
    </source>
</reference>
<comment type="similarity">
    <text evidence="1">Belongs to the LysR transcriptional regulatory family.</text>
</comment>
<dbReference type="Proteomes" id="UP001596353">
    <property type="component" value="Unassembled WGS sequence"/>
</dbReference>
<dbReference type="SUPFAM" id="SSF46785">
    <property type="entry name" value="Winged helix' DNA-binding domain"/>
    <property type="match status" value="1"/>
</dbReference>